<proteinExistence type="predicted"/>
<comment type="caution">
    <text evidence="2">The sequence shown here is derived from an EMBL/GenBank/DDBJ whole genome shotgun (WGS) entry which is preliminary data.</text>
</comment>
<dbReference type="Pfam" id="PF00582">
    <property type="entry name" value="Usp"/>
    <property type="match status" value="1"/>
</dbReference>
<dbReference type="PRINTS" id="PR01438">
    <property type="entry name" value="UNVRSLSTRESS"/>
</dbReference>
<feature type="domain" description="UspA" evidence="1">
    <location>
        <begin position="16"/>
        <end position="78"/>
    </location>
</feature>
<dbReference type="AlphaFoldDB" id="A0A6A1WDV9"/>
<keyword evidence="3" id="KW-1185">Reference proteome</keyword>
<dbReference type="CDD" id="cd23659">
    <property type="entry name" value="USP_At3g01520-like"/>
    <property type="match status" value="1"/>
</dbReference>
<gene>
    <name evidence="2" type="ORF">CJ030_MR2G012456</name>
</gene>
<name>A0A6A1WDV9_9ROSI</name>
<evidence type="ECO:0000259" key="1">
    <source>
        <dbReference type="Pfam" id="PF00582"/>
    </source>
</evidence>
<reference evidence="2 3" key="1">
    <citation type="journal article" date="2019" name="Plant Biotechnol. J.">
        <title>The red bayberry genome and genetic basis of sex determination.</title>
        <authorList>
            <person name="Jia H.M."/>
            <person name="Jia H.J."/>
            <person name="Cai Q.L."/>
            <person name="Wang Y."/>
            <person name="Zhao H.B."/>
            <person name="Yang W.F."/>
            <person name="Wang G.Y."/>
            <person name="Li Y.H."/>
            <person name="Zhan D.L."/>
            <person name="Shen Y.T."/>
            <person name="Niu Q.F."/>
            <person name="Chang L."/>
            <person name="Qiu J."/>
            <person name="Zhao L."/>
            <person name="Xie H.B."/>
            <person name="Fu W.Y."/>
            <person name="Jin J."/>
            <person name="Li X.W."/>
            <person name="Jiao Y."/>
            <person name="Zhou C.C."/>
            <person name="Tu T."/>
            <person name="Chai C.Y."/>
            <person name="Gao J.L."/>
            <person name="Fan L.J."/>
            <person name="van de Weg E."/>
            <person name="Wang J.Y."/>
            <person name="Gao Z.S."/>
        </authorList>
    </citation>
    <scope>NUCLEOTIDE SEQUENCE [LARGE SCALE GENOMIC DNA]</scope>
    <source>
        <tissue evidence="2">Leaves</tissue>
    </source>
</reference>
<dbReference type="InterPro" id="IPR006016">
    <property type="entry name" value="UspA"/>
</dbReference>
<dbReference type="EMBL" id="RXIC02000020">
    <property type="protein sequence ID" value="KAB1223459.1"/>
    <property type="molecule type" value="Genomic_DNA"/>
</dbReference>
<organism evidence="2 3">
    <name type="scientific">Morella rubra</name>
    <name type="common">Chinese bayberry</name>
    <dbReference type="NCBI Taxonomy" id="262757"/>
    <lineage>
        <taxon>Eukaryota</taxon>
        <taxon>Viridiplantae</taxon>
        <taxon>Streptophyta</taxon>
        <taxon>Embryophyta</taxon>
        <taxon>Tracheophyta</taxon>
        <taxon>Spermatophyta</taxon>
        <taxon>Magnoliopsida</taxon>
        <taxon>eudicotyledons</taxon>
        <taxon>Gunneridae</taxon>
        <taxon>Pentapetalae</taxon>
        <taxon>rosids</taxon>
        <taxon>fabids</taxon>
        <taxon>Fagales</taxon>
        <taxon>Myricaceae</taxon>
        <taxon>Morella</taxon>
    </lineage>
</organism>
<dbReference type="OrthoDB" id="843225at2759"/>
<sequence>MARAEAVIRNIGIGTNINVEKVTGSGDAKDVICSSVKKLGADTLVMGSHGYGFFQRALLGSVSDYCAKHVKCPVVIVKHRDDK</sequence>
<dbReference type="Gene3D" id="3.40.50.620">
    <property type="entry name" value="HUPs"/>
    <property type="match status" value="1"/>
</dbReference>
<accession>A0A6A1WDV9</accession>
<dbReference type="PANTHER" id="PTHR31964">
    <property type="entry name" value="ADENINE NUCLEOTIDE ALPHA HYDROLASES-LIKE SUPERFAMILY PROTEIN"/>
    <property type="match status" value="1"/>
</dbReference>
<protein>
    <submittedName>
        <fullName evidence="2">Universal stress protein A-like protein</fullName>
    </submittedName>
</protein>
<dbReference type="InterPro" id="IPR014729">
    <property type="entry name" value="Rossmann-like_a/b/a_fold"/>
</dbReference>
<dbReference type="SUPFAM" id="SSF52402">
    <property type="entry name" value="Adenine nucleotide alpha hydrolases-like"/>
    <property type="match status" value="1"/>
</dbReference>
<evidence type="ECO:0000313" key="3">
    <source>
        <dbReference type="Proteomes" id="UP000516437"/>
    </source>
</evidence>
<dbReference type="PANTHER" id="PTHR31964:SF126">
    <property type="entry name" value="ADENINE NUCLEOTIDE ALPHA HYDROLASES-LIKE SUPERFAMILY PROTEIN"/>
    <property type="match status" value="1"/>
</dbReference>
<evidence type="ECO:0000313" key="2">
    <source>
        <dbReference type="EMBL" id="KAB1223459.1"/>
    </source>
</evidence>
<dbReference type="InterPro" id="IPR006015">
    <property type="entry name" value="Universal_stress_UspA"/>
</dbReference>
<dbReference type="Proteomes" id="UP000516437">
    <property type="component" value="Chromosome 2"/>
</dbReference>